<keyword evidence="1" id="KW-1133">Transmembrane helix</keyword>
<organism evidence="3 4">
    <name type="scientific">Cetobacterium ceti</name>
    <dbReference type="NCBI Taxonomy" id="180163"/>
    <lineage>
        <taxon>Bacteria</taxon>
        <taxon>Fusobacteriati</taxon>
        <taxon>Fusobacteriota</taxon>
        <taxon>Fusobacteriia</taxon>
        <taxon>Fusobacteriales</taxon>
        <taxon>Fusobacteriaceae</taxon>
        <taxon>Cetobacterium</taxon>
    </lineage>
</organism>
<feature type="transmembrane region" description="Helical" evidence="1">
    <location>
        <begin position="238"/>
        <end position="259"/>
    </location>
</feature>
<proteinExistence type="inferred from homology"/>
<evidence type="ECO:0000256" key="2">
    <source>
        <dbReference type="NCBIfam" id="TIGR00210"/>
    </source>
</evidence>
<keyword evidence="1" id="KW-0406">Ion transport</keyword>
<keyword evidence="1" id="KW-0812">Transmembrane</keyword>
<dbReference type="GO" id="GO:0015501">
    <property type="term" value="F:glutamate:sodium symporter activity"/>
    <property type="evidence" value="ECO:0007669"/>
    <property type="project" value="UniProtKB-UniRule"/>
</dbReference>
<feature type="transmembrane region" description="Helical" evidence="1">
    <location>
        <begin position="303"/>
        <end position="321"/>
    </location>
</feature>
<feature type="transmembrane region" description="Helical" evidence="1">
    <location>
        <begin position="159"/>
        <end position="184"/>
    </location>
</feature>
<keyword evidence="1" id="KW-0739">Sodium transport</keyword>
<reference evidence="3 4" key="1">
    <citation type="submission" date="2017-02" db="EMBL/GenBank/DDBJ databases">
        <authorList>
            <person name="Peterson S.W."/>
        </authorList>
    </citation>
    <scope>NUCLEOTIDE SEQUENCE [LARGE SCALE GENOMIC DNA]</scope>
    <source>
        <strain evidence="3 4">ATCC 700028</strain>
    </source>
</reference>
<dbReference type="GO" id="GO:0005886">
    <property type="term" value="C:plasma membrane"/>
    <property type="evidence" value="ECO:0007669"/>
    <property type="project" value="UniProtKB-SubCell"/>
</dbReference>
<feature type="transmembrane region" description="Helical" evidence="1">
    <location>
        <begin position="271"/>
        <end position="291"/>
    </location>
</feature>
<feature type="transmembrane region" description="Helical" evidence="1">
    <location>
        <begin position="367"/>
        <end position="394"/>
    </location>
</feature>
<dbReference type="HAMAP" id="MF_02062">
    <property type="entry name" value="GltS"/>
    <property type="match status" value="1"/>
</dbReference>
<dbReference type="EMBL" id="FUWX01000006">
    <property type="protein sequence ID" value="SJZ51821.1"/>
    <property type="molecule type" value="Genomic_DNA"/>
</dbReference>
<keyword evidence="4" id="KW-1185">Reference proteome</keyword>
<dbReference type="InterPro" id="IPR004445">
    <property type="entry name" value="GltS"/>
</dbReference>
<feature type="transmembrane region" description="Helical" evidence="1">
    <location>
        <begin position="70"/>
        <end position="88"/>
    </location>
</feature>
<evidence type="ECO:0000256" key="1">
    <source>
        <dbReference type="HAMAP-Rule" id="MF_02062"/>
    </source>
</evidence>
<feature type="transmembrane region" description="Helical" evidence="1">
    <location>
        <begin position="95"/>
        <end position="117"/>
    </location>
</feature>
<keyword evidence="1" id="KW-0915">Sodium</keyword>
<keyword evidence="1" id="KW-0029">Amino-acid transport</keyword>
<dbReference type="PANTHER" id="PTHR36178">
    <property type="entry name" value="SLR0625 PROTEIN"/>
    <property type="match status" value="1"/>
</dbReference>
<evidence type="ECO:0000313" key="4">
    <source>
        <dbReference type="Proteomes" id="UP000191153"/>
    </source>
</evidence>
<dbReference type="Pfam" id="PF03616">
    <property type="entry name" value="Glt_symporter"/>
    <property type="match status" value="1"/>
</dbReference>
<accession>A0A1T4LB45</accession>
<protein>
    <recommendedName>
        <fullName evidence="1 2">Sodium/glutamate symporter</fullName>
    </recommendedName>
</protein>
<comment type="subcellular location">
    <subcellularLocation>
        <location evidence="1">Cell membrane</location>
        <topology evidence="1">Multi-pass membrane protein</topology>
    </subcellularLocation>
</comment>
<dbReference type="AlphaFoldDB" id="A0A1T4LB45"/>
<dbReference type="OrthoDB" id="4921038at2"/>
<name>A0A1T4LB45_9FUSO</name>
<keyword evidence="1" id="KW-0472">Membrane</keyword>
<keyword evidence="1" id="KW-0769">Symport</keyword>
<keyword evidence="1" id="KW-1003">Cell membrane</keyword>
<keyword evidence="1" id="KW-0813">Transport</keyword>
<feature type="transmembrane region" description="Helical" evidence="1">
    <location>
        <begin position="6"/>
        <end position="24"/>
    </location>
</feature>
<evidence type="ECO:0000313" key="3">
    <source>
        <dbReference type="EMBL" id="SJZ51821.1"/>
    </source>
</evidence>
<gene>
    <name evidence="3" type="ORF">SAMN02745174_00776</name>
</gene>
<feature type="transmembrane region" description="Helical" evidence="1">
    <location>
        <begin position="213"/>
        <end position="232"/>
    </location>
</feature>
<feature type="transmembrane region" description="Helical" evidence="1">
    <location>
        <begin position="45"/>
        <end position="64"/>
    </location>
</feature>
<dbReference type="NCBIfam" id="TIGR00210">
    <property type="entry name" value="gltS"/>
    <property type="match status" value="1"/>
</dbReference>
<dbReference type="Proteomes" id="UP000191153">
    <property type="component" value="Unassembled WGS sequence"/>
</dbReference>
<comment type="function">
    <text evidence="1">Catalyzes the sodium-dependent transport of glutamate.</text>
</comment>
<dbReference type="RefSeq" id="WP_078693315.1">
    <property type="nucleotide sequence ID" value="NZ_FUWX01000006.1"/>
</dbReference>
<comment type="similarity">
    <text evidence="1">Belongs to the glutamate:Na(+) symporter (ESS) (TC 2.A.27) family.</text>
</comment>
<sequence length="395" mass="42217">MNIELSTIQTIALSVIVLYLGKFLNNTFKFLKNNCIPEAVTGGTAFSIITLIGHEAGFFTIIFEDSLRDLFMIAFFTTVGFSASLKLLKKAGIPVLMFLIASVGLALFQNIIGVGMAEFLHLNPLIGLATGSMSTTGGPGTAGAFGPILEGYGAKGATLIAMATATYALIAGSIIAGPIANRLIKRHKLLDTRKSGAIYETANEKNDMIKGSLISIGGFQVIIAMGIGSLISKFLSDIGIVLPSYIGSMFAAALIRNLSDFSGKFEINMDVINVIGSFTLTIFLSMTLMSFKLWELKELAGPLVLMLLGQTILITLFAYFITFKLTGKDYDAVVITSGHCGCGFGTTPKALANMEALTAKYFPSPKAFFVIPIVGGLFIDFFNAAIITFFMNILK</sequence>
<dbReference type="STRING" id="180163.SAMN02745174_00776"/>
<dbReference type="GO" id="GO:0015813">
    <property type="term" value="P:L-glutamate transmembrane transport"/>
    <property type="evidence" value="ECO:0007669"/>
    <property type="project" value="UniProtKB-UniRule"/>
</dbReference>
<dbReference type="PANTHER" id="PTHR36178:SF1">
    <property type="entry name" value="SODIUM_GLUTAMATE SYMPORTER"/>
    <property type="match status" value="1"/>
</dbReference>